<organism evidence="1 2">
    <name type="scientific">Fusarium oligoseptatum</name>
    <dbReference type="NCBI Taxonomy" id="2604345"/>
    <lineage>
        <taxon>Eukaryota</taxon>
        <taxon>Fungi</taxon>
        <taxon>Dikarya</taxon>
        <taxon>Ascomycota</taxon>
        <taxon>Pezizomycotina</taxon>
        <taxon>Sordariomycetes</taxon>
        <taxon>Hypocreomycetidae</taxon>
        <taxon>Hypocreales</taxon>
        <taxon>Nectriaceae</taxon>
        <taxon>Fusarium</taxon>
        <taxon>Fusarium solani species complex</taxon>
    </lineage>
</organism>
<proteinExistence type="predicted"/>
<sequence>VRPFTVLNLPILLPYYLIKLSASLLPLASSPRRLDHRSQSRAFIDGVKAQTVLYSRLPMQVFVFLFTSPSPTSTTTITTQTNFWNCKV</sequence>
<comment type="caution">
    <text evidence="1">The sequence shown here is derived from an EMBL/GenBank/DDBJ whole genome shotgun (WGS) entry which is preliminary data.</text>
</comment>
<evidence type="ECO:0000313" key="1">
    <source>
        <dbReference type="EMBL" id="RSL80131.1"/>
    </source>
</evidence>
<accession>A0A428RRN7</accession>
<feature type="non-terminal residue" evidence="1">
    <location>
        <position position="1"/>
    </location>
</feature>
<dbReference type="AlphaFoldDB" id="A0A428RRN7"/>
<keyword evidence="2" id="KW-1185">Reference proteome</keyword>
<dbReference type="EMBL" id="NKCK01000552">
    <property type="protein sequence ID" value="RSL80131.1"/>
    <property type="molecule type" value="Genomic_DNA"/>
</dbReference>
<protein>
    <submittedName>
        <fullName evidence="1">Uncharacterized protein</fullName>
    </submittedName>
</protein>
<dbReference type="Proteomes" id="UP000287144">
    <property type="component" value="Unassembled WGS sequence"/>
</dbReference>
<name>A0A428RRN7_9HYPO</name>
<evidence type="ECO:0000313" key="2">
    <source>
        <dbReference type="Proteomes" id="UP000287144"/>
    </source>
</evidence>
<gene>
    <name evidence="1" type="ORF">CEP52_017432</name>
</gene>
<reference evidence="1 2" key="1">
    <citation type="submission" date="2017-06" db="EMBL/GenBank/DDBJ databases">
        <title>Comparative genomic analysis of Ambrosia Fusariam Clade fungi.</title>
        <authorList>
            <person name="Stajich J.E."/>
            <person name="Carrillo J."/>
            <person name="Kijimoto T."/>
            <person name="Eskalen A."/>
            <person name="O'Donnell K."/>
            <person name="Kasson M."/>
        </authorList>
    </citation>
    <scope>NUCLEOTIDE SEQUENCE [LARGE SCALE GENOMIC DNA]</scope>
    <source>
        <strain evidence="1 2">NRRL62579</strain>
    </source>
</reference>